<protein>
    <recommendedName>
        <fullName evidence="3">ferric-chelate reductase (NADPH)</fullName>
        <ecNumber evidence="3">1.16.1.9</ecNumber>
    </recommendedName>
</protein>
<dbReference type="InterPro" id="IPR017938">
    <property type="entry name" value="Riboflavin_synthase-like_b-brl"/>
</dbReference>
<dbReference type="InterPro" id="IPR039261">
    <property type="entry name" value="FNR_nucleotide-bd"/>
</dbReference>
<evidence type="ECO:0000256" key="12">
    <source>
        <dbReference type="ARBA" id="ARBA00048483"/>
    </source>
</evidence>
<feature type="transmembrane region" description="Helical" evidence="14">
    <location>
        <begin position="575"/>
        <end position="596"/>
    </location>
</feature>
<dbReference type="EMBL" id="CCYA01000265">
    <property type="protein sequence ID" value="CEH17837.1"/>
    <property type="molecule type" value="Genomic_DNA"/>
</dbReference>
<evidence type="ECO:0000256" key="1">
    <source>
        <dbReference type="ARBA" id="ARBA00004651"/>
    </source>
</evidence>
<evidence type="ECO:0000256" key="9">
    <source>
        <dbReference type="ARBA" id="ARBA00023002"/>
    </source>
</evidence>
<dbReference type="AlphaFoldDB" id="A0A0P1BPV0"/>
<feature type="region of interest" description="Disordered" evidence="13">
    <location>
        <begin position="100"/>
        <end position="123"/>
    </location>
</feature>
<reference evidence="16 17" key="1">
    <citation type="submission" date="2014-09" db="EMBL/GenBank/DDBJ databases">
        <authorList>
            <person name="Magalhaes I.L.F."/>
            <person name="Oliveira U."/>
            <person name="Santos F.R."/>
            <person name="Vidigal T.H.D.A."/>
            <person name="Brescovit A.D."/>
            <person name="Santos A.J."/>
        </authorList>
    </citation>
    <scope>NUCLEOTIDE SEQUENCE [LARGE SCALE GENOMIC DNA]</scope>
</reference>
<evidence type="ECO:0000256" key="14">
    <source>
        <dbReference type="SAM" id="Phobius"/>
    </source>
</evidence>
<name>A0A0P1BPV0_9BASI</name>
<comment type="subcellular location">
    <subcellularLocation>
        <location evidence="1">Cell membrane</location>
        <topology evidence="1">Multi-pass membrane protein</topology>
    </subcellularLocation>
</comment>
<dbReference type="PROSITE" id="PS51384">
    <property type="entry name" value="FAD_FR"/>
    <property type="match status" value="1"/>
</dbReference>
<feature type="transmembrane region" description="Helical" evidence="14">
    <location>
        <begin position="146"/>
        <end position="164"/>
    </location>
</feature>
<keyword evidence="9" id="KW-0560">Oxidoreductase</keyword>
<dbReference type="GO" id="GO:0052851">
    <property type="term" value="F:ferric-chelate reductase (NADPH) activity"/>
    <property type="evidence" value="ECO:0007669"/>
    <property type="project" value="UniProtKB-EC"/>
</dbReference>
<evidence type="ECO:0000256" key="2">
    <source>
        <dbReference type="ARBA" id="ARBA00006278"/>
    </source>
</evidence>
<comment type="similarity">
    <text evidence="2">Belongs to the ferric reductase (FRE) family.</text>
</comment>
<keyword evidence="5" id="KW-1003">Cell membrane</keyword>
<dbReference type="InterPro" id="IPR013130">
    <property type="entry name" value="Fe3_Rdtase_TM_dom"/>
</dbReference>
<feature type="transmembrane region" description="Helical" evidence="14">
    <location>
        <begin position="251"/>
        <end position="277"/>
    </location>
</feature>
<keyword evidence="10" id="KW-0406">Ion transport</keyword>
<dbReference type="PANTHER" id="PTHR32361">
    <property type="entry name" value="FERRIC/CUPRIC REDUCTASE TRANSMEMBRANE COMPONENT"/>
    <property type="match status" value="1"/>
</dbReference>
<evidence type="ECO:0000313" key="16">
    <source>
        <dbReference type="EMBL" id="CEH17837.1"/>
    </source>
</evidence>
<evidence type="ECO:0000313" key="17">
    <source>
        <dbReference type="Proteomes" id="UP000054845"/>
    </source>
</evidence>
<dbReference type="Proteomes" id="UP000054845">
    <property type="component" value="Unassembled WGS sequence"/>
</dbReference>
<sequence>MEPRSDKHAFNTALHARGAQAIAFGGSMPQQAALIAKMENHKRRTSGHIIRRHPFTFAHTEPQRGFTSTVGNAKGVALISPPNNGTMNLIDLVLPLSKRHGGHGDADEPYDPDEHGPNNRPPSAERLAAMLHADNWYEMQKYANRVTWLMLAILILVTVGPGLLHRLRVHRPKLAASLQRRLPFYFTLVSLGRSVGYLQKGRILPGFRLPALGASIAIALFCAAIFGWTMGVRPYYRKTREWGSPPLAIRAGMLANAMIPFLLALATKVNVISILTAVSHERLQVYHQWLARLILSLSLIHTIPFIWQPLTEGGSSNLWAWWKSDYVTYWNGTVALSLMIWMVLSSTRVFRNMSYEFFVIQHIVSTLLFIGFYFFHTDNTLNSWIWLWAAVGVWGFATLIKWARSATASRYFVGAKASVEVSGQELVAGEEVLRIALKTNVRWWPGAHVFIRFPTLAPLQSHPFTIVNLPQPDNHCDSELVLVARVHDGITRKLLKHARSKAAGVEAEDDIESGSIYMTKQQSSHPLRAVPESSEAYALDSGDAPLLPTRACMVPAIIDGPYGRSSASLQAFDHVLILAGGVGITFATSACMHLAMANADRIQTRSVHLVWSVRSRASLAWFQPYLDAISERFSASKVAYTFTLHITRECISASDAVSRSDSAPEADSGAEKWTAYRGAARERPASLERPHVPSIIRDAAQHAASSSVRSLAVVVCGPAGMSDAAANATARLQHDRKGLDEIWLLNESFGW</sequence>
<keyword evidence="8 14" id="KW-1133">Transmembrane helix</keyword>
<feature type="transmembrane region" description="Helical" evidence="14">
    <location>
        <begin position="327"/>
        <end position="345"/>
    </location>
</feature>
<dbReference type="STRING" id="401625.A0A0P1BPV0"/>
<dbReference type="GO" id="GO:0006879">
    <property type="term" value="P:intracellular iron ion homeostasis"/>
    <property type="evidence" value="ECO:0007669"/>
    <property type="project" value="TreeGrafter"/>
</dbReference>
<keyword evidence="4" id="KW-0813">Transport</keyword>
<evidence type="ECO:0000256" key="13">
    <source>
        <dbReference type="SAM" id="MobiDB-lite"/>
    </source>
</evidence>
<dbReference type="InterPro" id="IPR013121">
    <property type="entry name" value="Fe_red_NAD-bd_6"/>
</dbReference>
<evidence type="ECO:0000256" key="10">
    <source>
        <dbReference type="ARBA" id="ARBA00023065"/>
    </source>
</evidence>
<dbReference type="Pfam" id="PF08030">
    <property type="entry name" value="NAD_binding_6"/>
    <property type="match status" value="1"/>
</dbReference>
<evidence type="ECO:0000256" key="3">
    <source>
        <dbReference type="ARBA" id="ARBA00012668"/>
    </source>
</evidence>
<dbReference type="SFLD" id="SFLDS00052">
    <property type="entry name" value="Ferric_Reductase_Domain"/>
    <property type="match status" value="1"/>
</dbReference>
<dbReference type="InterPro" id="IPR017927">
    <property type="entry name" value="FAD-bd_FR_type"/>
</dbReference>
<dbReference type="SUPFAM" id="SSF63380">
    <property type="entry name" value="Riboflavin synthase domain-like"/>
    <property type="match status" value="1"/>
</dbReference>
<keyword evidence="6 14" id="KW-0812">Transmembrane</keyword>
<dbReference type="Pfam" id="PF08022">
    <property type="entry name" value="FAD_binding_8"/>
    <property type="match status" value="1"/>
</dbReference>
<dbReference type="InterPro" id="IPR013112">
    <property type="entry name" value="FAD-bd_8"/>
</dbReference>
<keyword evidence="11 14" id="KW-0472">Membrane</keyword>
<feature type="transmembrane region" description="Helical" evidence="14">
    <location>
        <begin position="289"/>
        <end position="307"/>
    </location>
</feature>
<dbReference type="GO" id="GO:0015677">
    <property type="term" value="P:copper ion import"/>
    <property type="evidence" value="ECO:0007669"/>
    <property type="project" value="TreeGrafter"/>
</dbReference>
<keyword evidence="7" id="KW-0249">Electron transport</keyword>
<feature type="transmembrane region" description="Helical" evidence="14">
    <location>
        <begin position="357"/>
        <end position="375"/>
    </location>
</feature>
<keyword evidence="17" id="KW-1185">Reference proteome</keyword>
<feature type="compositionally biased region" description="Basic and acidic residues" evidence="13">
    <location>
        <begin position="102"/>
        <end position="117"/>
    </location>
</feature>
<organism evidence="16 17">
    <name type="scientific">Ceraceosorus bombacis</name>
    <dbReference type="NCBI Taxonomy" id="401625"/>
    <lineage>
        <taxon>Eukaryota</taxon>
        <taxon>Fungi</taxon>
        <taxon>Dikarya</taxon>
        <taxon>Basidiomycota</taxon>
        <taxon>Ustilaginomycotina</taxon>
        <taxon>Exobasidiomycetes</taxon>
        <taxon>Ceraceosorales</taxon>
        <taxon>Ceraceosoraceae</taxon>
        <taxon>Ceraceosorus</taxon>
    </lineage>
</organism>
<dbReference type="EC" id="1.16.1.9" evidence="3"/>
<comment type="catalytic activity">
    <reaction evidence="12">
        <text>2 a Fe(II)-siderophore + NADP(+) + H(+) = 2 a Fe(III)-siderophore + NADPH</text>
        <dbReference type="Rhea" id="RHEA:28795"/>
        <dbReference type="Rhea" id="RHEA-COMP:11342"/>
        <dbReference type="Rhea" id="RHEA-COMP:11344"/>
        <dbReference type="ChEBI" id="CHEBI:15378"/>
        <dbReference type="ChEBI" id="CHEBI:29033"/>
        <dbReference type="ChEBI" id="CHEBI:29034"/>
        <dbReference type="ChEBI" id="CHEBI:57783"/>
        <dbReference type="ChEBI" id="CHEBI:58349"/>
        <dbReference type="EC" id="1.16.1.9"/>
    </reaction>
</comment>
<dbReference type="SFLD" id="SFLDG01168">
    <property type="entry name" value="Ferric_reductase_subgroup_(FRE"/>
    <property type="match status" value="1"/>
</dbReference>
<evidence type="ECO:0000256" key="8">
    <source>
        <dbReference type="ARBA" id="ARBA00022989"/>
    </source>
</evidence>
<evidence type="ECO:0000256" key="7">
    <source>
        <dbReference type="ARBA" id="ARBA00022982"/>
    </source>
</evidence>
<evidence type="ECO:0000259" key="15">
    <source>
        <dbReference type="PROSITE" id="PS51384"/>
    </source>
</evidence>
<dbReference type="Pfam" id="PF01794">
    <property type="entry name" value="Ferric_reduct"/>
    <property type="match status" value="1"/>
</dbReference>
<proteinExistence type="inferred from homology"/>
<dbReference type="InterPro" id="IPR051410">
    <property type="entry name" value="Ferric/Cupric_Reductase"/>
</dbReference>
<dbReference type="GO" id="GO:0005886">
    <property type="term" value="C:plasma membrane"/>
    <property type="evidence" value="ECO:0007669"/>
    <property type="project" value="UniProtKB-SubCell"/>
</dbReference>
<feature type="domain" description="FAD-binding FR-type" evidence="15">
    <location>
        <begin position="414"/>
        <end position="568"/>
    </location>
</feature>
<dbReference type="GO" id="GO:0006826">
    <property type="term" value="P:iron ion transport"/>
    <property type="evidence" value="ECO:0007669"/>
    <property type="project" value="TreeGrafter"/>
</dbReference>
<dbReference type="Gene3D" id="3.40.50.80">
    <property type="entry name" value="Nucleotide-binding domain of ferredoxin-NADP reductase (FNR) module"/>
    <property type="match status" value="1"/>
</dbReference>
<feature type="transmembrane region" description="Helical" evidence="14">
    <location>
        <begin position="211"/>
        <end position="231"/>
    </location>
</feature>
<dbReference type="SUPFAM" id="SSF52343">
    <property type="entry name" value="Ferredoxin reductase-like, C-terminal NADP-linked domain"/>
    <property type="match status" value="1"/>
</dbReference>
<evidence type="ECO:0000256" key="6">
    <source>
        <dbReference type="ARBA" id="ARBA00022692"/>
    </source>
</evidence>
<evidence type="ECO:0000256" key="11">
    <source>
        <dbReference type="ARBA" id="ARBA00023136"/>
    </source>
</evidence>
<dbReference type="OrthoDB" id="17725at2759"/>
<accession>A0A0P1BPV0</accession>
<evidence type="ECO:0000256" key="4">
    <source>
        <dbReference type="ARBA" id="ARBA00022448"/>
    </source>
</evidence>
<evidence type="ECO:0000256" key="5">
    <source>
        <dbReference type="ARBA" id="ARBA00022475"/>
    </source>
</evidence>
<dbReference type="CDD" id="cd06186">
    <property type="entry name" value="NOX_Duox_like_FAD_NADP"/>
    <property type="match status" value="1"/>
</dbReference>
<feature type="transmembrane region" description="Helical" evidence="14">
    <location>
        <begin position="381"/>
        <end position="400"/>
    </location>
</feature>